<feature type="domain" description="EamA" evidence="4">
    <location>
        <begin position="12"/>
        <end position="140"/>
    </location>
</feature>
<feature type="transmembrane region" description="Helical" evidence="3">
    <location>
        <begin position="95"/>
        <end position="116"/>
    </location>
</feature>
<dbReference type="EMBL" id="RAPK01000011">
    <property type="protein sequence ID" value="RKD69622.1"/>
    <property type="molecule type" value="Genomic_DNA"/>
</dbReference>
<dbReference type="Pfam" id="PF00892">
    <property type="entry name" value="EamA"/>
    <property type="match status" value="2"/>
</dbReference>
<evidence type="ECO:0000313" key="5">
    <source>
        <dbReference type="EMBL" id="RKD69622.1"/>
    </source>
</evidence>
<feature type="transmembrane region" description="Helical" evidence="3">
    <location>
        <begin position="70"/>
        <end position="89"/>
    </location>
</feature>
<sequence length="300" mass="32663">MTHPNKGTLFLAYIVTIFLWASAFPAIRVALTAFSPQHLSLLRLLIGSVVLVLVAACLRISLPKVRDWPVILVLGGLGFSVYHTALNIGEQTVEAGPASLLVSTTPLFAAFLVTAFFREKLGWMKWIGALISLGGIAMISLEGSGSSFTWQTGVWIILLAALAESVYFVFQHAYLTKYGVIPFTMYAIWAGTLWMLIFFPGLGQAIGEAPLEVTWVVVYLGVFPTVLPYFTLAYLTIHSGASEATSALYVTPVLSFLLAWIWLGETPTVVTLIGGGITLLGVYLSHSHFQKKTKSVPVYE</sequence>
<name>A0A419UWV2_9BACL</name>
<keyword evidence="3" id="KW-0812">Transmembrane</keyword>
<proteinExistence type="inferred from homology"/>
<feature type="transmembrane region" description="Helical" evidence="3">
    <location>
        <begin position="213"/>
        <end position="235"/>
    </location>
</feature>
<dbReference type="PANTHER" id="PTHR12715:SF4">
    <property type="entry name" value="EAMA DOMAIN-CONTAINING PROTEIN"/>
    <property type="match status" value="1"/>
</dbReference>
<reference evidence="5 6" key="1">
    <citation type="submission" date="2018-09" db="EMBL/GenBank/DDBJ databases">
        <title>Genomic Encyclopedia of Archaeal and Bacterial Type Strains, Phase II (KMG-II): from individual species to whole genera.</title>
        <authorList>
            <person name="Goeker M."/>
        </authorList>
    </citation>
    <scope>NUCLEOTIDE SEQUENCE [LARGE SCALE GENOMIC DNA]</scope>
    <source>
        <strain evidence="5 6">DSM 17008</strain>
    </source>
</reference>
<dbReference type="InterPro" id="IPR052756">
    <property type="entry name" value="Alkyne_AA_exporter"/>
</dbReference>
<dbReference type="PANTHER" id="PTHR12715">
    <property type="entry name" value="TRANSPORTER, DRUG/METABOLITE EXPORTER FAMILY"/>
    <property type="match status" value="1"/>
</dbReference>
<dbReference type="GO" id="GO:0016020">
    <property type="term" value="C:membrane"/>
    <property type="evidence" value="ECO:0007669"/>
    <property type="project" value="InterPro"/>
</dbReference>
<organism evidence="5 6">
    <name type="scientific">Sinobaca qinghaiensis</name>
    <dbReference type="NCBI Taxonomy" id="342944"/>
    <lineage>
        <taxon>Bacteria</taxon>
        <taxon>Bacillati</taxon>
        <taxon>Bacillota</taxon>
        <taxon>Bacilli</taxon>
        <taxon>Bacillales</taxon>
        <taxon>Sporolactobacillaceae</taxon>
        <taxon>Sinobaca</taxon>
    </lineage>
</organism>
<dbReference type="OrthoDB" id="9809509at2"/>
<feature type="domain" description="EamA" evidence="4">
    <location>
        <begin position="152"/>
        <end position="284"/>
    </location>
</feature>
<comment type="caution">
    <text evidence="5">The sequence shown here is derived from an EMBL/GenBank/DDBJ whole genome shotgun (WGS) entry which is preliminary data.</text>
</comment>
<evidence type="ECO:0000259" key="4">
    <source>
        <dbReference type="Pfam" id="PF00892"/>
    </source>
</evidence>
<feature type="transmembrane region" description="Helical" evidence="3">
    <location>
        <begin position="186"/>
        <end position="207"/>
    </location>
</feature>
<dbReference type="InterPro" id="IPR037185">
    <property type="entry name" value="EmrE-like"/>
</dbReference>
<dbReference type="Proteomes" id="UP000285120">
    <property type="component" value="Unassembled WGS sequence"/>
</dbReference>
<accession>A0A419UWV2</accession>
<dbReference type="InterPro" id="IPR000620">
    <property type="entry name" value="EamA_dom"/>
</dbReference>
<feature type="transmembrane region" description="Helical" evidence="3">
    <location>
        <begin position="123"/>
        <end position="141"/>
    </location>
</feature>
<evidence type="ECO:0000256" key="3">
    <source>
        <dbReference type="SAM" id="Phobius"/>
    </source>
</evidence>
<gene>
    <name evidence="5" type="ORF">ATL39_3046</name>
</gene>
<feature type="transmembrane region" description="Helical" evidence="3">
    <location>
        <begin position="39"/>
        <end position="58"/>
    </location>
</feature>
<dbReference type="Gene3D" id="1.10.3730.20">
    <property type="match status" value="1"/>
</dbReference>
<evidence type="ECO:0000256" key="2">
    <source>
        <dbReference type="ARBA" id="ARBA00007362"/>
    </source>
</evidence>
<protein>
    <submittedName>
        <fullName evidence="5">Drug/metabolite transporter (DMT)-like permease</fullName>
    </submittedName>
</protein>
<keyword evidence="3" id="KW-1133">Transmembrane helix</keyword>
<feature type="transmembrane region" description="Helical" evidence="3">
    <location>
        <begin position="269"/>
        <end position="285"/>
    </location>
</feature>
<keyword evidence="6" id="KW-1185">Reference proteome</keyword>
<evidence type="ECO:0000256" key="1">
    <source>
        <dbReference type="ARBA" id="ARBA00004127"/>
    </source>
</evidence>
<dbReference type="SUPFAM" id="SSF103481">
    <property type="entry name" value="Multidrug resistance efflux transporter EmrE"/>
    <property type="match status" value="2"/>
</dbReference>
<dbReference type="AlphaFoldDB" id="A0A419UWV2"/>
<comment type="subcellular location">
    <subcellularLocation>
        <location evidence="1">Endomembrane system</location>
        <topology evidence="1">Multi-pass membrane protein</topology>
    </subcellularLocation>
</comment>
<comment type="similarity">
    <text evidence="2">Belongs to the EamA transporter family.</text>
</comment>
<feature type="transmembrane region" description="Helical" evidence="3">
    <location>
        <begin position="153"/>
        <end position="174"/>
    </location>
</feature>
<evidence type="ECO:0000313" key="6">
    <source>
        <dbReference type="Proteomes" id="UP000285120"/>
    </source>
</evidence>
<feature type="transmembrane region" description="Helical" evidence="3">
    <location>
        <begin position="247"/>
        <end position="263"/>
    </location>
</feature>
<keyword evidence="3" id="KW-0472">Membrane</keyword>
<dbReference type="RefSeq" id="WP_120194180.1">
    <property type="nucleotide sequence ID" value="NZ_RAPK01000011.1"/>
</dbReference>